<comment type="caution">
    <text evidence="3">The sequence shown here is derived from an EMBL/GenBank/DDBJ whole genome shotgun (WGS) entry which is preliminary data.</text>
</comment>
<evidence type="ECO:0000259" key="2">
    <source>
        <dbReference type="PROSITE" id="PS50181"/>
    </source>
</evidence>
<dbReference type="SUPFAM" id="SSF81383">
    <property type="entry name" value="F-box domain"/>
    <property type="match status" value="1"/>
</dbReference>
<dbReference type="InterPro" id="IPR036047">
    <property type="entry name" value="F-box-like_dom_sf"/>
</dbReference>
<dbReference type="Proteomes" id="UP001148312">
    <property type="component" value="Unassembled WGS sequence"/>
</dbReference>
<gene>
    <name evidence="3" type="ORF">N7539_001451</name>
</gene>
<dbReference type="Gene3D" id="2.130.10.10">
    <property type="entry name" value="YVTN repeat-like/Quinoprotein amine dehydrogenase"/>
    <property type="match status" value="1"/>
</dbReference>
<dbReference type="RefSeq" id="XP_056793085.1">
    <property type="nucleotide sequence ID" value="XM_056931054.1"/>
</dbReference>
<evidence type="ECO:0000256" key="1">
    <source>
        <dbReference type="SAM" id="MobiDB-lite"/>
    </source>
</evidence>
<dbReference type="PROSITE" id="PS50181">
    <property type="entry name" value="FBOX"/>
    <property type="match status" value="1"/>
</dbReference>
<feature type="region of interest" description="Disordered" evidence="1">
    <location>
        <begin position="617"/>
        <end position="645"/>
    </location>
</feature>
<dbReference type="AlphaFoldDB" id="A0A9W9XHG9"/>
<feature type="compositionally biased region" description="Polar residues" evidence="1">
    <location>
        <begin position="725"/>
        <end position="748"/>
    </location>
</feature>
<reference evidence="3" key="2">
    <citation type="journal article" date="2023" name="IMA Fungus">
        <title>Comparative genomic study of the Penicillium genus elucidates a diverse pangenome and 15 lateral gene transfer events.</title>
        <authorList>
            <person name="Petersen C."/>
            <person name="Sorensen T."/>
            <person name="Nielsen M.R."/>
            <person name="Sondergaard T.E."/>
            <person name="Sorensen J.L."/>
            <person name="Fitzpatrick D.A."/>
            <person name="Frisvad J.C."/>
            <person name="Nielsen K.L."/>
        </authorList>
    </citation>
    <scope>NUCLEOTIDE SEQUENCE</scope>
    <source>
        <strain evidence="3">IBT 30728</strain>
    </source>
</reference>
<dbReference type="InterPro" id="IPR001810">
    <property type="entry name" value="F-box_dom"/>
</dbReference>
<organism evidence="3 4">
    <name type="scientific">Penicillium diatomitis</name>
    <dbReference type="NCBI Taxonomy" id="2819901"/>
    <lineage>
        <taxon>Eukaryota</taxon>
        <taxon>Fungi</taxon>
        <taxon>Dikarya</taxon>
        <taxon>Ascomycota</taxon>
        <taxon>Pezizomycotina</taxon>
        <taxon>Eurotiomycetes</taxon>
        <taxon>Eurotiomycetidae</taxon>
        <taxon>Eurotiales</taxon>
        <taxon>Aspergillaceae</taxon>
        <taxon>Penicillium</taxon>
    </lineage>
</organism>
<feature type="compositionally biased region" description="Low complexity" evidence="1">
    <location>
        <begin position="629"/>
        <end position="638"/>
    </location>
</feature>
<proteinExistence type="predicted"/>
<dbReference type="EMBL" id="JAPWDQ010000002">
    <property type="protein sequence ID" value="KAJ5492705.1"/>
    <property type="molecule type" value="Genomic_DNA"/>
</dbReference>
<feature type="region of interest" description="Disordered" evidence="1">
    <location>
        <begin position="882"/>
        <end position="904"/>
    </location>
</feature>
<dbReference type="SUPFAM" id="SSF82171">
    <property type="entry name" value="DPP6 N-terminal domain-like"/>
    <property type="match status" value="1"/>
</dbReference>
<evidence type="ECO:0000313" key="3">
    <source>
        <dbReference type="EMBL" id="KAJ5492705.1"/>
    </source>
</evidence>
<feature type="region of interest" description="Disordered" evidence="1">
    <location>
        <begin position="788"/>
        <end position="817"/>
    </location>
</feature>
<reference evidence="3" key="1">
    <citation type="submission" date="2022-12" db="EMBL/GenBank/DDBJ databases">
        <authorList>
            <person name="Petersen C."/>
        </authorList>
    </citation>
    <scope>NUCLEOTIDE SEQUENCE</scope>
    <source>
        <strain evidence="3">IBT 30728</strain>
    </source>
</reference>
<dbReference type="Pfam" id="PF23749">
    <property type="entry name" value="DUF7165"/>
    <property type="match status" value="1"/>
</dbReference>
<dbReference type="InterPro" id="IPR015943">
    <property type="entry name" value="WD40/YVTN_repeat-like_dom_sf"/>
</dbReference>
<feature type="domain" description="F-box" evidence="2">
    <location>
        <begin position="11"/>
        <end position="57"/>
    </location>
</feature>
<dbReference type="Gene3D" id="1.20.1280.50">
    <property type="match status" value="1"/>
</dbReference>
<name>A0A9W9XHG9_9EURO</name>
<dbReference type="InterPro" id="IPR055589">
    <property type="entry name" value="DUF7165"/>
</dbReference>
<feature type="compositionally biased region" description="Polar residues" evidence="1">
    <location>
        <begin position="788"/>
        <end position="805"/>
    </location>
</feature>
<evidence type="ECO:0000313" key="4">
    <source>
        <dbReference type="Proteomes" id="UP001148312"/>
    </source>
</evidence>
<protein>
    <recommendedName>
        <fullName evidence="2">F-box domain-containing protein</fullName>
    </recommendedName>
</protein>
<sequence>MEEEASTSSGTDAFARLPPSVIELILYVADANGFASLALLNRRWRKVSESPSLYAHHLSQCASLTWATGPQMEDSAPTRCLADLKSQFLEQIRRNAFDVFLRPRRTLVRLLSSSMSSSTPFPQGEVFRFAFSTHGALLLCISSSRIVVLEVTKDPIAVKYELQTRRRPLGATILDDGTLLAVQSSAHRINIYRLSDEGARHLQTITLNDPPKDLSFAPTGSVLALSFEDCLEVYAIGESALATERRAARCPRVDALCFSPDGSILLGSPTGNGKAGIVTITAPFDTDVGIDASLAELQMRMWTTQILFPDFIPDFSYACFVHGHEETNDGWVIAYDNSLAAFRSIKADAVNAGGVFFATPFIPDELRETSPFMLPSTDEFGELLALGFEQSAIWVYGVPARLDSTPPVPEAGSASVTYLCGDHHDDGQANVFDNRAQLAKIIEQPKKAIIRGRQVTCMEGISSGRWVNNGIASRQASRRFIAVAPGGVRAQLLGQEDVPVDGGRILMLDFERSTTNGEEKQLDIEVGVTSPIVLSEPDSSLDMEVELERRRTRLQRVETDSVVFTSAMHQRATALSRDTRRTLSQHALVDPGQVAAAAEPLVNRRTRGGEVVEVPYDNTQPRSQDTLRRAATAAASTRGRYDPRYRSSAAHGIIPHENDADDWVPPPPPYSRKAEHSLSAVFQSSLRPGRPLISEGEAAGSAQSISRSQTTYVTRAMLPDRTRPHSTFLQRLGSLTGSRRTDRSQSSLANGMVEASGPEFLGHNMIDPYGTSREPLMTHDAISRDLHFQSSPSAPINSIRPNTYHFTDPADHSLSTQPLPTLRLHTAEEPTHQEQAALHATLLGDNYLSYSISSPNLLHIPQPSGNALDLTEEDEEADIPARQRSFRRRASTEPPSLPPPANEEWRRRIENWNEQTIRERSRKRRSKCLVM</sequence>
<accession>A0A9W9XHG9</accession>
<keyword evidence="4" id="KW-1185">Reference proteome</keyword>
<feature type="region of interest" description="Disordered" evidence="1">
    <location>
        <begin position="719"/>
        <end position="748"/>
    </location>
</feature>
<dbReference type="GeneID" id="81621303"/>